<evidence type="ECO:0000256" key="2">
    <source>
        <dbReference type="ARBA" id="ARBA00023239"/>
    </source>
</evidence>
<dbReference type="InterPro" id="IPR036568">
    <property type="entry name" value="GGCT-like_sf"/>
</dbReference>
<keyword evidence="2" id="KW-0456">Lyase</keyword>
<name>A0ABM0JUG6_APLCA</name>
<dbReference type="GeneID" id="101850574"/>
<gene>
    <name evidence="4" type="primary">LOC101850574</name>
</gene>
<dbReference type="Proteomes" id="UP000694888">
    <property type="component" value="Unplaced"/>
</dbReference>
<dbReference type="InterPro" id="IPR017939">
    <property type="entry name" value="G-Glutamylcylcotransferase"/>
</dbReference>
<keyword evidence="3" id="KW-1185">Reference proteome</keyword>
<reference evidence="4" key="1">
    <citation type="submission" date="2025-08" db="UniProtKB">
        <authorList>
            <consortium name="RefSeq"/>
        </authorList>
    </citation>
    <scope>IDENTIFICATION</scope>
</reference>
<dbReference type="RefSeq" id="XP_005101773.1">
    <property type="nucleotide sequence ID" value="XM_005101716.2"/>
</dbReference>
<dbReference type="Gene3D" id="3.10.490.10">
    <property type="entry name" value="Gamma-glutamyl cyclotransferase-like"/>
    <property type="match status" value="1"/>
</dbReference>
<dbReference type="InterPro" id="IPR013024">
    <property type="entry name" value="GGCT-like"/>
</dbReference>
<dbReference type="SUPFAM" id="SSF110857">
    <property type="entry name" value="Gamma-glutamyl cyclotransferase-like"/>
    <property type="match status" value="1"/>
</dbReference>
<proteinExistence type="predicted"/>
<dbReference type="PANTHER" id="PTHR12935:SF0">
    <property type="entry name" value="GAMMA-GLUTAMYLCYCLOTRANSFERASE"/>
    <property type="match status" value="1"/>
</dbReference>
<sequence>MGVFQYFSYGSNLLRERILISNPTAKFRCVGRLNNYALQFDTPRFPGKPRWHGAPATIEEKDGSYVMGCVWEINEAHTSNLDAQEALYHPIFVDVDLETGENVKCRSYQMNNDRTGDTLPSPFYIKVMIDGAKQNNMPAEYINFLENVPTNGIKEPPPVYLTVMDMIEKFRKSAKENGTTF</sequence>
<accession>A0ABM0JUG6</accession>
<dbReference type="EC" id="4.3.2.9" evidence="1"/>
<evidence type="ECO:0000313" key="4">
    <source>
        <dbReference type="RefSeq" id="XP_005101773.1"/>
    </source>
</evidence>
<dbReference type="CDD" id="cd06661">
    <property type="entry name" value="GGCT_like"/>
    <property type="match status" value="1"/>
</dbReference>
<evidence type="ECO:0000313" key="3">
    <source>
        <dbReference type="Proteomes" id="UP000694888"/>
    </source>
</evidence>
<protein>
    <recommendedName>
        <fullName evidence="1">gamma-glutamylcyclotransferase</fullName>
        <ecNumber evidence="1">4.3.2.9</ecNumber>
    </recommendedName>
</protein>
<evidence type="ECO:0000256" key="1">
    <source>
        <dbReference type="ARBA" id="ARBA00012346"/>
    </source>
</evidence>
<dbReference type="PANTHER" id="PTHR12935">
    <property type="entry name" value="GAMMA-GLUTAMYLCYCLOTRANSFERASE"/>
    <property type="match status" value="1"/>
</dbReference>
<dbReference type="Pfam" id="PF13772">
    <property type="entry name" value="AIG2_2"/>
    <property type="match status" value="1"/>
</dbReference>
<organism evidence="3 4">
    <name type="scientific">Aplysia californica</name>
    <name type="common">California sea hare</name>
    <dbReference type="NCBI Taxonomy" id="6500"/>
    <lineage>
        <taxon>Eukaryota</taxon>
        <taxon>Metazoa</taxon>
        <taxon>Spiralia</taxon>
        <taxon>Lophotrochozoa</taxon>
        <taxon>Mollusca</taxon>
        <taxon>Gastropoda</taxon>
        <taxon>Heterobranchia</taxon>
        <taxon>Euthyneura</taxon>
        <taxon>Tectipleura</taxon>
        <taxon>Aplysiida</taxon>
        <taxon>Aplysioidea</taxon>
        <taxon>Aplysiidae</taxon>
        <taxon>Aplysia</taxon>
    </lineage>
</organism>